<sequence length="157" mass="18071">MDSIDKQYELDLQLNSYDYKLDPSLIANTPKRIRHESRMMVVRQVGHDIGYYEDKLTKNIIDELNNGDLIIVNDTKVMKARLNVQLSNGSLVEILILELVNDSVWLCLGKPAKKLKLNDYVKIFSKRINKNIELKIVGIDEETGGRLIQFPDNINNL</sequence>
<keyword evidence="3" id="KW-0949">S-adenosyl-L-methionine</keyword>
<dbReference type="GO" id="GO:0051075">
    <property type="term" value="F:S-adenosylmethionine:tRNA ribosyltransferase-isomerase activity"/>
    <property type="evidence" value="ECO:0007669"/>
    <property type="project" value="TreeGrafter"/>
</dbReference>
<evidence type="ECO:0000256" key="4">
    <source>
        <dbReference type="ARBA" id="ARBA00022785"/>
    </source>
</evidence>
<gene>
    <name evidence="5" type="ORF">METZ01_LOCUS347752</name>
</gene>
<evidence type="ECO:0000256" key="3">
    <source>
        <dbReference type="ARBA" id="ARBA00022691"/>
    </source>
</evidence>
<evidence type="ECO:0000256" key="2">
    <source>
        <dbReference type="ARBA" id="ARBA00022679"/>
    </source>
</evidence>
<accession>A0A382RD15</accession>
<evidence type="ECO:0008006" key="6">
    <source>
        <dbReference type="Google" id="ProtNLM"/>
    </source>
</evidence>
<dbReference type="InterPro" id="IPR003699">
    <property type="entry name" value="QueA"/>
</dbReference>
<keyword evidence="2" id="KW-0808">Transferase</keyword>
<organism evidence="5">
    <name type="scientific">marine metagenome</name>
    <dbReference type="NCBI Taxonomy" id="408172"/>
    <lineage>
        <taxon>unclassified sequences</taxon>
        <taxon>metagenomes</taxon>
        <taxon>ecological metagenomes</taxon>
    </lineage>
</organism>
<evidence type="ECO:0000256" key="1">
    <source>
        <dbReference type="ARBA" id="ARBA00022490"/>
    </source>
</evidence>
<proteinExistence type="predicted"/>
<dbReference type="Gene3D" id="3.40.1780.10">
    <property type="entry name" value="QueA-like"/>
    <property type="match status" value="1"/>
</dbReference>
<dbReference type="PANTHER" id="PTHR30307">
    <property type="entry name" value="S-ADENOSYLMETHIONINE:TRNA RIBOSYLTRANSFERASE-ISOMERASE"/>
    <property type="match status" value="1"/>
</dbReference>
<dbReference type="SUPFAM" id="SSF111337">
    <property type="entry name" value="QueA-like"/>
    <property type="match status" value="1"/>
</dbReference>
<dbReference type="InterPro" id="IPR036100">
    <property type="entry name" value="QueA_sf"/>
</dbReference>
<name>A0A382RD15_9ZZZZ</name>
<keyword evidence="4" id="KW-0671">Queuosine biosynthesis</keyword>
<dbReference type="PANTHER" id="PTHR30307:SF0">
    <property type="entry name" value="S-ADENOSYLMETHIONINE:TRNA RIBOSYLTRANSFERASE-ISOMERASE"/>
    <property type="match status" value="1"/>
</dbReference>
<evidence type="ECO:0000313" key="5">
    <source>
        <dbReference type="EMBL" id="SVC94898.1"/>
    </source>
</evidence>
<protein>
    <recommendedName>
        <fullName evidence="6">tRNA preQ1(34) S-adenosylmethionine ribosyltransferase-isomerase QueA</fullName>
    </recommendedName>
</protein>
<feature type="non-terminal residue" evidence="5">
    <location>
        <position position="157"/>
    </location>
</feature>
<dbReference type="GO" id="GO:0008616">
    <property type="term" value="P:tRNA queuosine(34) biosynthetic process"/>
    <property type="evidence" value="ECO:0007669"/>
    <property type="project" value="UniProtKB-KW"/>
</dbReference>
<dbReference type="InterPro" id="IPR042118">
    <property type="entry name" value="QueA_dom1"/>
</dbReference>
<dbReference type="AlphaFoldDB" id="A0A382RD15"/>
<reference evidence="5" key="1">
    <citation type="submission" date="2018-05" db="EMBL/GenBank/DDBJ databases">
        <authorList>
            <person name="Lanie J.A."/>
            <person name="Ng W.-L."/>
            <person name="Kazmierczak K.M."/>
            <person name="Andrzejewski T.M."/>
            <person name="Davidsen T.M."/>
            <person name="Wayne K.J."/>
            <person name="Tettelin H."/>
            <person name="Glass J.I."/>
            <person name="Rusch D."/>
            <person name="Podicherti R."/>
            <person name="Tsui H.-C.T."/>
            <person name="Winkler M.E."/>
        </authorList>
    </citation>
    <scope>NUCLEOTIDE SEQUENCE</scope>
</reference>
<dbReference type="EMBL" id="UINC01120423">
    <property type="protein sequence ID" value="SVC94898.1"/>
    <property type="molecule type" value="Genomic_DNA"/>
</dbReference>
<dbReference type="Pfam" id="PF02547">
    <property type="entry name" value="Queuosine_synth"/>
    <property type="match status" value="1"/>
</dbReference>
<keyword evidence="1" id="KW-0963">Cytoplasm</keyword>